<dbReference type="Pfam" id="PF16584">
    <property type="entry name" value="LolA_2"/>
    <property type="match status" value="1"/>
</dbReference>
<dbReference type="Gene3D" id="2.50.20.10">
    <property type="entry name" value="Lipoprotein localisation LolA/LolB/LppX"/>
    <property type="match status" value="1"/>
</dbReference>
<protein>
    <submittedName>
        <fullName evidence="3">Outer membrane lipoprotein-sorting protein</fullName>
    </submittedName>
</protein>
<reference evidence="3 4" key="1">
    <citation type="submission" date="2024-06" db="EMBL/GenBank/DDBJ databases">
        <title>Genomic Encyclopedia of Type Strains, Phase IV (KMG-IV): sequencing the most valuable type-strain genomes for metagenomic binning, comparative biology and taxonomic classification.</title>
        <authorList>
            <person name="Goeker M."/>
        </authorList>
    </citation>
    <scope>NUCLEOTIDE SEQUENCE [LARGE SCALE GENOMIC DNA]</scope>
    <source>
        <strain evidence="3 4">DSM 29388</strain>
    </source>
</reference>
<feature type="signal peptide" evidence="2">
    <location>
        <begin position="1"/>
        <end position="22"/>
    </location>
</feature>
<evidence type="ECO:0000256" key="1">
    <source>
        <dbReference type="ARBA" id="ARBA00022729"/>
    </source>
</evidence>
<dbReference type="InterPro" id="IPR004564">
    <property type="entry name" value="OM_lipoprot_carrier_LolA-like"/>
</dbReference>
<gene>
    <name evidence="3" type="ORF">ABID46_000564</name>
</gene>
<evidence type="ECO:0000313" key="4">
    <source>
        <dbReference type="Proteomes" id="UP001549146"/>
    </source>
</evidence>
<dbReference type="Proteomes" id="UP001549146">
    <property type="component" value="Unassembled WGS sequence"/>
</dbReference>
<proteinExistence type="predicted"/>
<keyword evidence="3" id="KW-0449">Lipoprotein</keyword>
<evidence type="ECO:0000313" key="3">
    <source>
        <dbReference type="EMBL" id="MET3731005.1"/>
    </source>
</evidence>
<feature type="chain" id="PRO_5046671466" evidence="2">
    <location>
        <begin position="23"/>
        <end position="207"/>
    </location>
</feature>
<comment type="caution">
    <text evidence="3">The sequence shown here is derived from an EMBL/GenBank/DDBJ whole genome shotgun (WGS) entry which is preliminary data.</text>
</comment>
<keyword evidence="4" id="KW-1185">Reference proteome</keyword>
<evidence type="ECO:0000256" key="2">
    <source>
        <dbReference type="SAM" id="SignalP"/>
    </source>
</evidence>
<name>A0ABV2LQZ5_9FLAO</name>
<dbReference type="SUPFAM" id="SSF89392">
    <property type="entry name" value="Prokaryotic lipoproteins and lipoprotein localization factors"/>
    <property type="match status" value="1"/>
</dbReference>
<dbReference type="InterPro" id="IPR029046">
    <property type="entry name" value="LolA/LolB/LppX"/>
</dbReference>
<accession>A0ABV2LQZ5</accession>
<sequence length="207" mass="23361">MKVFFSILFSVVVALGVSAQTAEEWMNKLSATYSQTPSYYIKFDVKESGNSAVQTGEIFAVKEKYSLDVKDIKQMYDGKSLYTVSKEDKEVTVSIPNANSDDFLTPTKVIGMYKSGYKLSLGKTSTVGGKKIQYIKLVPNQKTDADYMMVGINTTNNSLYQYEEIYSNGFTRTITVKDFIQNLIIPRALFKFDKSKYEKDGYIVTSI</sequence>
<dbReference type="EMBL" id="JBEPMO010000002">
    <property type="protein sequence ID" value="MET3731005.1"/>
    <property type="molecule type" value="Genomic_DNA"/>
</dbReference>
<dbReference type="RefSeq" id="WP_354506856.1">
    <property type="nucleotide sequence ID" value="NZ_JBEPMO010000002.1"/>
</dbReference>
<keyword evidence="1 2" id="KW-0732">Signal</keyword>
<organism evidence="3 4">
    <name type="scientific">Moheibacter stercoris</name>
    <dbReference type="NCBI Taxonomy" id="1628251"/>
    <lineage>
        <taxon>Bacteria</taxon>
        <taxon>Pseudomonadati</taxon>
        <taxon>Bacteroidota</taxon>
        <taxon>Flavobacteriia</taxon>
        <taxon>Flavobacteriales</taxon>
        <taxon>Weeksellaceae</taxon>
        <taxon>Moheibacter</taxon>
    </lineage>
</organism>